<name>A0AAX6E5Z6_IRIPA</name>
<dbReference type="EMBL" id="JANAVB010039818">
    <property type="protein sequence ID" value="KAJ6799383.1"/>
    <property type="molecule type" value="Genomic_DNA"/>
</dbReference>
<dbReference type="Proteomes" id="UP001140949">
    <property type="component" value="Unassembled WGS sequence"/>
</dbReference>
<reference evidence="2" key="1">
    <citation type="journal article" date="2023" name="GigaByte">
        <title>Genome assembly of the bearded iris, Iris pallida Lam.</title>
        <authorList>
            <person name="Bruccoleri R.E."/>
            <person name="Oakeley E.J."/>
            <person name="Faust A.M.E."/>
            <person name="Altorfer M."/>
            <person name="Dessus-Babus S."/>
            <person name="Burckhardt D."/>
            <person name="Oertli M."/>
            <person name="Naumann U."/>
            <person name="Petersen F."/>
            <person name="Wong J."/>
        </authorList>
    </citation>
    <scope>NUCLEOTIDE SEQUENCE</scope>
    <source>
        <strain evidence="2">GSM-AAB239-AS_SAM_17_03QT</strain>
    </source>
</reference>
<evidence type="ECO:0000313" key="2">
    <source>
        <dbReference type="EMBL" id="KAJ6799383.1"/>
    </source>
</evidence>
<reference evidence="2" key="2">
    <citation type="submission" date="2023-04" db="EMBL/GenBank/DDBJ databases">
        <authorList>
            <person name="Bruccoleri R.E."/>
            <person name="Oakeley E.J."/>
            <person name="Faust A.-M."/>
            <person name="Dessus-Babus S."/>
            <person name="Altorfer M."/>
            <person name="Burckhardt D."/>
            <person name="Oertli M."/>
            <person name="Naumann U."/>
            <person name="Petersen F."/>
            <person name="Wong J."/>
        </authorList>
    </citation>
    <scope>NUCLEOTIDE SEQUENCE</scope>
    <source>
        <strain evidence="2">GSM-AAB239-AS_SAM_17_03QT</strain>
        <tissue evidence="2">Leaf</tissue>
    </source>
</reference>
<feature type="region of interest" description="Disordered" evidence="1">
    <location>
        <begin position="46"/>
        <end position="78"/>
    </location>
</feature>
<gene>
    <name evidence="2" type="ORF">M6B38_207795</name>
</gene>
<proteinExistence type="predicted"/>
<evidence type="ECO:0000256" key="1">
    <source>
        <dbReference type="SAM" id="MobiDB-lite"/>
    </source>
</evidence>
<protein>
    <submittedName>
        <fullName evidence="2">Scopoletin glucosyltransferase-like</fullName>
    </submittedName>
</protein>
<accession>A0AAX6E5Z6</accession>
<dbReference type="AlphaFoldDB" id="A0AAX6E5Z6"/>
<evidence type="ECO:0000313" key="3">
    <source>
        <dbReference type="Proteomes" id="UP001140949"/>
    </source>
</evidence>
<feature type="compositionally biased region" description="Basic and acidic residues" evidence="1">
    <location>
        <begin position="48"/>
        <end position="72"/>
    </location>
</feature>
<organism evidence="2 3">
    <name type="scientific">Iris pallida</name>
    <name type="common">Sweet iris</name>
    <dbReference type="NCBI Taxonomy" id="29817"/>
    <lineage>
        <taxon>Eukaryota</taxon>
        <taxon>Viridiplantae</taxon>
        <taxon>Streptophyta</taxon>
        <taxon>Embryophyta</taxon>
        <taxon>Tracheophyta</taxon>
        <taxon>Spermatophyta</taxon>
        <taxon>Magnoliopsida</taxon>
        <taxon>Liliopsida</taxon>
        <taxon>Asparagales</taxon>
        <taxon>Iridaceae</taxon>
        <taxon>Iridoideae</taxon>
        <taxon>Irideae</taxon>
        <taxon>Iris</taxon>
    </lineage>
</organism>
<sequence>MGSADTDTQPSLGGWVRDALRVELDPRGGERGPPAGDVAHVRGAILQREADRGRAGDRSVGRGEGVRYEVGRQESGGS</sequence>
<keyword evidence="3" id="KW-1185">Reference proteome</keyword>
<comment type="caution">
    <text evidence="2">The sequence shown here is derived from an EMBL/GenBank/DDBJ whole genome shotgun (WGS) entry which is preliminary data.</text>
</comment>